<dbReference type="InterPro" id="IPR036271">
    <property type="entry name" value="Tet_transcr_reg_TetR-rel_C_sf"/>
</dbReference>
<dbReference type="Proteomes" id="UP000198847">
    <property type="component" value="Unassembled WGS sequence"/>
</dbReference>
<dbReference type="STRING" id="112903.SAMN04490178_11345"/>
<evidence type="ECO:0000259" key="3">
    <source>
        <dbReference type="PROSITE" id="PS50977"/>
    </source>
</evidence>
<protein>
    <submittedName>
        <fullName evidence="4">Transcriptional regulator, TetR family</fullName>
    </submittedName>
</protein>
<gene>
    <name evidence="4" type="ORF">SAMN04490178_11345</name>
</gene>
<dbReference type="Gene3D" id="1.10.357.10">
    <property type="entry name" value="Tetracycline Repressor, domain 2"/>
    <property type="match status" value="1"/>
</dbReference>
<evidence type="ECO:0000313" key="5">
    <source>
        <dbReference type="Proteomes" id="UP000198847"/>
    </source>
</evidence>
<dbReference type="Pfam" id="PF00440">
    <property type="entry name" value="TetR_N"/>
    <property type="match status" value="1"/>
</dbReference>
<dbReference type="PANTHER" id="PTHR30328">
    <property type="entry name" value="TRANSCRIPTIONAL REPRESSOR"/>
    <property type="match status" value="1"/>
</dbReference>
<dbReference type="PROSITE" id="PS50977">
    <property type="entry name" value="HTH_TETR_2"/>
    <property type="match status" value="1"/>
</dbReference>
<dbReference type="SUPFAM" id="SSF48498">
    <property type="entry name" value="Tetracyclin repressor-like, C-terminal domain"/>
    <property type="match status" value="1"/>
</dbReference>
<reference evidence="4 5" key="1">
    <citation type="submission" date="2016-10" db="EMBL/GenBank/DDBJ databases">
        <authorList>
            <person name="de Groot N.N."/>
        </authorList>
    </citation>
    <scope>NUCLEOTIDE SEQUENCE [LARGE SCALE GENOMIC DNA]</scope>
    <source>
        <strain evidence="4 5">DSM 13305</strain>
    </source>
</reference>
<organism evidence="4 5">
    <name type="scientific">Propionispora vibrioides</name>
    <dbReference type="NCBI Taxonomy" id="112903"/>
    <lineage>
        <taxon>Bacteria</taxon>
        <taxon>Bacillati</taxon>
        <taxon>Bacillota</taxon>
        <taxon>Negativicutes</taxon>
        <taxon>Selenomonadales</taxon>
        <taxon>Sporomusaceae</taxon>
        <taxon>Propionispora</taxon>
    </lineage>
</organism>
<dbReference type="OrthoDB" id="9789566at2"/>
<dbReference type="InterPro" id="IPR050109">
    <property type="entry name" value="HTH-type_TetR-like_transc_reg"/>
</dbReference>
<feature type="DNA-binding region" description="H-T-H motif" evidence="2">
    <location>
        <begin position="26"/>
        <end position="45"/>
    </location>
</feature>
<dbReference type="InterPro" id="IPR001647">
    <property type="entry name" value="HTH_TetR"/>
</dbReference>
<evidence type="ECO:0000256" key="1">
    <source>
        <dbReference type="ARBA" id="ARBA00023125"/>
    </source>
</evidence>
<sequence length="199" mass="22967">MKNDTANKILDNATFLFAKLGFETVTVNQLAREAKSNPAAISYYFGNKENLYQEVLRRQFSPPIQSLKEIEFGSGTTATERLLTYTNVLTAIQYKQPYLSVFWQREMSRHPTTESSFFVREYTLQLYQYIVSSLRHGISQEEFLADLEPFHTASVLVEMLHAPHLAVSLLPQELNLSDKANRKNYIMQSIHYCLQGIRC</sequence>
<dbReference type="EMBL" id="FODY01000013">
    <property type="protein sequence ID" value="SEP20469.1"/>
    <property type="molecule type" value="Genomic_DNA"/>
</dbReference>
<evidence type="ECO:0000313" key="4">
    <source>
        <dbReference type="EMBL" id="SEP20469.1"/>
    </source>
</evidence>
<accession>A0A1H8VYJ9</accession>
<dbReference type="Gene3D" id="1.10.10.60">
    <property type="entry name" value="Homeodomain-like"/>
    <property type="match status" value="1"/>
</dbReference>
<dbReference type="InterPro" id="IPR023772">
    <property type="entry name" value="DNA-bd_HTH_TetR-type_CS"/>
</dbReference>
<dbReference type="SUPFAM" id="SSF46689">
    <property type="entry name" value="Homeodomain-like"/>
    <property type="match status" value="1"/>
</dbReference>
<dbReference type="PANTHER" id="PTHR30328:SF54">
    <property type="entry name" value="HTH-TYPE TRANSCRIPTIONAL REPRESSOR SCO4008"/>
    <property type="match status" value="1"/>
</dbReference>
<keyword evidence="1 2" id="KW-0238">DNA-binding</keyword>
<name>A0A1H8VYJ9_9FIRM</name>
<keyword evidence="5" id="KW-1185">Reference proteome</keyword>
<feature type="domain" description="HTH tetR-type" evidence="3">
    <location>
        <begin position="3"/>
        <end position="63"/>
    </location>
</feature>
<proteinExistence type="predicted"/>
<dbReference type="InterPro" id="IPR009057">
    <property type="entry name" value="Homeodomain-like_sf"/>
</dbReference>
<dbReference type="GO" id="GO:0006355">
    <property type="term" value="P:regulation of DNA-templated transcription"/>
    <property type="evidence" value="ECO:0007669"/>
    <property type="project" value="UniProtKB-ARBA"/>
</dbReference>
<dbReference type="RefSeq" id="WP_091747403.1">
    <property type="nucleotide sequence ID" value="NZ_FODY01000013.1"/>
</dbReference>
<evidence type="ECO:0000256" key="2">
    <source>
        <dbReference type="PROSITE-ProRule" id="PRU00335"/>
    </source>
</evidence>
<dbReference type="AlphaFoldDB" id="A0A1H8VYJ9"/>
<dbReference type="PROSITE" id="PS01081">
    <property type="entry name" value="HTH_TETR_1"/>
    <property type="match status" value="1"/>
</dbReference>
<dbReference type="GO" id="GO:0003677">
    <property type="term" value="F:DNA binding"/>
    <property type="evidence" value="ECO:0007669"/>
    <property type="project" value="UniProtKB-UniRule"/>
</dbReference>